<reference evidence="11 12" key="1">
    <citation type="submission" date="2013-08" db="EMBL/GenBank/DDBJ databases">
        <title>Intrasporangium oryzae NRRL B-24470.</title>
        <authorList>
            <person name="Liu H."/>
            <person name="Wang G."/>
        </authorList>
    </citation>
    <scope>NUCLEOTIDE SEQUENCE [LARGE SCALE GENOMIC DNA]</scope>
    <source>
        <strain evidence="11 12">NRRL B-24470</strain>
    </source>
</reference>
<protein>
    <submittedName>
        <fullName evidence="11">Oxidoreductase</fullName>
    </submittedName>
</protein>
<proteinExistence type="inferred from homology"/>
<dbReference type="PROSITE" id="PS51379">
    <property type="entry name" value="4FE4S_FER_2"/>
    <property type="match status" value="1"/>
</dbReference>
<dbReference type="GO" id="GO:0016614">
    <property type="term" value="F:oxidoreductase activity, acting on CH-OH group of donors"/>
    <property type="evidence" value="ECO:0007669"/>
    <property type="project" value="InterPro"/>
</dbReference>
<keyword evidence="7" id="KW-0411">Iron-sulfur</keyword>
<dbReference type="InterPro" id="IPR017900">
    <property type="entry name" value="4Fe4S_Fe_S_CS"/>
</dbReference>
<dbReference type="Pfam" id="PF00732">
    <property type="entry name" value="GMC_oxred_N"/>
    <property type="match status" value="1"/>
</dbReference>
<dbReference type="InterPro" id="IPR003953">
    <property type="entry name" value="FAD-dep_OxRdtase_2_FAD-bd"/>
</dbReference>
<comment type="similarity">
    <text evidence="1 8">Belongs to the GMC oxidoreductase family.</text>
</comment>
<gene>
    <name evidence="11" type="ORF">N865_16765</name>
</gene>
<dbReference type="GO" id="GO:0051536">
    <property type="term" value="F:iron-sulfur cluster binding"/>
    <property type="evidence" value="ECO:0007669"/>
    <property type="project" value="UniProtKB-KW"/>
</dbReference>
<dbReference type="GO" id="GO:0046872">
    <property type="term" value="F:metal ion binding"/>
    <property type="evidence" value="ECO:0007669"/>
    <property type="project" value="UniProtKB-KW"/>
</dbReference>
<feature type="domain" description="4Fe-4S ferredoxin-type" evidence="10">
    <location>
        <begin position="327"/>
        <end position="359"/>
    </location>
</feature>
<evidence type="ECO:0000256" key="9">
    <source>
        <dbReference type="SAM" id="MobiDB-lite"/>
    </source>
</evidence>
<dbReference type="InterPro" id="IPR017896">
    <property type="entry name" value="4Fe4S_Fe-S-bd"/>
</dbReference>
<evidence type="ECO:0000313" key="11">
    <source>
        <dbReference type="EMBL" id="EWT03388.1"/>
    </source>
</evidence>
<evidence type="ECO:0000256" key="7">
    <source>
        <dbReference type="ARBA" id="ARBA00023014"/>
    </source>
</evidence>
<dbReference type="Gene3D" id="3.50.50.60">
    <property type="entry name" value="FAD/NAD(P)-binding domain"/>
    <property type="match status" value="2"/>
</dbReference>
<dbReference type="InterPro" id="IPR007867">
    <property type="entry name" value="GMC_OxRtase_C"/>
</dbReference>
<dbReference type="STRING" id="1386089.N865_16765"/>
<organism evidence="11 12">
    <name type="scientific">Intrasporangium oryzae NRRL B-24470</name>
    <dbReference type="NCBI Taxonomy" id="1386089"/>
    <lineage>
        <taxon>Bacteria</taxon>
        <taxon>Bacillati</taxon>
        <taxon>Actinomycetota</taxon>
        <taxon>Actinomycetes</taxon>
        <taxon>Micrococcales</taxon>
        <taxon>Intrasporangiaceae</taxon>
        <taxon>Intrasporangium</taxon>
    </lineage>
</organism>
<name>W9GEY2_9MICO</name>
<dbReference type="SUPFAM" id="SSF51905">
    <property type="entry name" value="FAD/NAD(P)-binding domain"/>
    <property type="match status" value="1"/>
</dbReference>
<dbReference type="PROSITE" id="PS00198">
    <property type="entry name" value="4FE4S_FER_1"/>
    <property type="match status" value="1"/>
</dbReference>
<dbReference type="Pfam" id="PF05199">
    <property type="entry name" value="GMC_oxred_C"/>
    <property type="match status" value="1"/>
</dbReference>
<evidence type="ECO:0000256" key="4">
    <source>
        <dbReference type="ARBA" id="ARBA00022827"/>
    </source>
</evidence>
<keyword evidence="5" id="KW-0560">Oxidoreductase</keyword>
<dbReference type="InterPro" id="IPR036188">
    <property type="entry name" value="FAD/NAD-bd_sf"/>
</dbReference>
<comment type="caution">
    <text evidence="11">The sequence shown here is derived from an EMBL/GenBank/DDBJ whole genome shotgun (WGS) entry which is preliminary data.</text>
</comment>
<dbReference type="PANTHER" id="PTHR46056">
    <property type="entry name" value="LONG-CHAIN-ALCOHOL OXIDASE"/>
    <property type="match status" value="1"/>
</dbReference>
<evidence type="ECO:0000256" key="5">
    <source>
        <dbReference type="ARBA" id="ARBA00023002"/>
    </source>
</evidence>
<evidence type="ECO:0000259" key="10">
    <source>
        <dbReference type="PROSITE" id="PS51379"/>
    </source>
</evidence>
<dbReference type="InterPro" id="IPR000172">
    <property type="entry name" value="GMC_OxRdtase_N"/>
</dbReference>
<keyword evidence="2 8" id="KW-0285">Flavoprotein</keyword>
<dbReference type="EMBL" id="AWSA01000002">
    <property type="protein sequence ID" value="EWT03388.1"/>
    <property type="molecule type" value="Genomic_DNA"/>
</dbReference>
<dbReference type="PROSITE" id="PS00623">
    <property type="entry name" value="GMC_OXRED_1"/>
    <property type="match status" value="1"/>
</dbReference>
<feature type="region of interest" description="Disordered" evidence="9">
    <location>
        <begin position="149"/>
        <end position="169"/>
    </location>
</feature>
<sequence length="664" mass="70083">MARAVCPPDGLTTELIEATVDNADAYVGALGPTARRALLTVAQGLERATRLRSGIPFSALDPADARVVLDRWRRGPMRPALRLIRDIIVLAHYEVPEVRAAVGYLPDPFVAAKAAQRGERWSADIATHRRLLVAPAPLSPSASRLRVRARESAATAEDPRSHQSRNGVIRPGAEMPSLVECDVVVVGSGAGGGVVAAELAEAGLSVVVLEEGEHHSTESFTTSTLRALQTLYREGGAMTTLGRAPIGYAEGRCVGGGTVVNGGMAFRASESTLSRWATTSGDRTLAGHGLDAHYERVERFLSVGLPDPGSIGRDQDLLRLGAERLGWRVVDDRRNHVHCGGCNVCTWGCPTGAKQSTLVSYLPRALAFGATVWAGCRVDRVLMTGKQAVGVRGHVSGDAGRARVFEARARHVVVCAGAIQTAALLLRSGVQPPSGQLGRNLSVHPGAGVAAVFDEVVEGWKGAHQSLQVREFERDGIILAAVNLPPSLVARSLPLDGAPLGETMTRYNQIVTAGVLVEDTGTGRVRALGRSGAAVTYPVAPADAGRVASGLLRLSEALLAAGAHTVHLPIRGQQPLQSREDVRRASALRFRAPDMDLSTVHLMGTARIGTDPLWAVCDPYGAVHDARGLSVADASLFPGAVGVNPMLTIMALATRVAERIIETW</sequence>
<dbReference type="GO" id="GO:0050660">
    <property type="term" value="F:flavin adenine dinucleotide binding"/>
    <property type="evidence" value="ECO:0007669"/>
    <property type="project" value="InterPro"/>
</dbReference>
<evidence type="ECO:0000256" key="8">
    <source>
        <dbReference type="RuleBase" id="RU003968"/>
    </source>
</evidence>
<accession>W9GEY2</accession>
<evidence type="ECO:0000256" key="1">
    <source>
        <dbReference type="ARBA" id="ARBA00010790"/>
    </source>
</evidence>
<keyword evidence="6" id="KW-0408">Iron</keyword>
<dbReference type="eggNOG" id="COG2303">
    <property type="taxonomic scope" value="Bacteria"/>
</dbReference>
<dbReference type="AlphaFoldDB" id="W9GEY2"/>
<evidence type="ECO:0000256" key="2">
    <source>
        <dbReference type="ARBA" id="ARBA00022630"/>
    </source>
</evidence>
<keyword evidence="3" id="KW-0479">Metal-binding</keyword>
<keyword evidence="12" id="KW-1185">Reference proteome</keyword>
<dbReference type="PANTHER" id="PTHR46056:SF12">
    <property type="entry name" value="LONG-CHAIN-ALCOHOL OXIDASE"/>
    <property type="match status" value="1"/>
</dbReference>
<keyword evidence="4 8" id="KW-0274">FAD</keyword>
<evidence type="ECO:0000256" key="6">
    <source>
        <dbReference type="ARBA" id="ARBA00023004"/>
    </source>
</evidence>
<dbReference type="Pfam" id="PF00890">
    <property type="entry name" value="FAD_binding_2"/>
    <property type="match status" value="1"/>
</dbReference>
<evidence type="ECO:0000313" key="12">
    <source>
        <dbReference type="Proteomes" id="UP000019489"/>
    </source>
</evidence>
<dbReference type="PRINTS" id="PR00420">
    <property type="entry name" value="RNGMNOXGNASE"/>
</dbReference>
<dbReference type="Proteomes" id="UP000019489">
    <property type="component" value="Unassembled WGS sequence"/>
</dbReference>
<dbReference type="RefSeq" id="WP_051509776.1">
    <property type="nucleotide sequence ID" value="NZ_AWSA01000002.1"/>
</dbReference>
<evidence type="ECO:0000256" key="3">
    <source>
        <dbReference type="ARBA" id="ARBA00022723"/>
    </source>
</evidence>